<dbReference type="AlphaFoldDB" id="A0A9W8KYY5"/>
<dbReference type="GO" id="GO:0005634">
    <property type="term" value="C:nucleus"/>
    <property type="evidence" value="ECO:0007669"/>
    <property type="project" value="TreeGrafter"/>
</dbReference>
<dbReference type="PANTHER" id="PTHR12480:SF6">
    <property type="entry name" value="2-OXOGLUTARATE AND IRON-DEPENDENT OXYGENASE JMJD4"/>
    <property type="match status" value="1"/>
</dbReference>
<dbReference type="Proteomes" id="UP001151518">
    <property type="component" value="Unassembled WGS sequence"/>
</dbReference>
<proteinExistence type="predicted"/>
<name>A0A9W8KYY5_9FUNG</name>
<reference evidence="2" key="1">
    <citation type="submission" date="2022-07" db="EMBL/GenBank/DDBJ databases">
        <title>Phylogenomic reconstructions and comparative analyses of Kickxellomycotina fungi.</title>
        <authorList>
            <person name="Reynolds N.K."/>
            <person name="Stajich J.E."/>
            <person name="Barry K."/>
            <person name="Grigoriev I.V."/>
            <person name="Crous P."/>
            <person name="Smith M.E."/>
        </authorList>
    </citation>
    <scope>NUCLEOTIDE SEQUENCE</scope>
    <source>
        <strain evidence="2">NRRL 3115</strain>
    </source>
</reference>
<evidence type="ECO:0000313" key="2">
    <source>
        <dbReference type="EMBL" id="KAJ2678864.1"/>
    </source>
</evidence>
<protein>
    <recommendedName>
        <fullName evidence="1">JmjC domain-containing protein</fullName>
    </recommendedName>
</protein>
<accession>A0A9W8KYY5</accession>
<feature type="domain" description="JmjC" evidence="1">
    <location>
        <begin position="107"/>
        <end position="265"/>
    </location>
</feature>
<dbReference type="Gene3D" id="2.60.120.650">
    <property type="entry name" value="Cupin"/>
    <property type="match status" value="1"/>
</dbReference>
<gene>
    <name evidence="2" type="ORF">GGI25_002057</name>
</gene>
<dbReference type="GO" id="GO:0005737">
    <property type="term" value="C:cytoplasm"/>
    <property type="evidence" value="ECO:0007669"/>
    <property type="project" value="TreeGrafter"/>
</dbReference>
<dbReference type="PROSITE" id="PS51184">
    <property type="entry name" value="JMJC"/>
    <property type="match status" value="1"/>
</dbReference>
<dbReference type="SMART" id="SM00558">
    <property type="entry name" value="JmjC"/>
    <property type="match status" value="1"/>
</dbReference>
<evidence type="ECO:0000313" key="3">
    <source>
        <dbReference type="Proteomes" id="UP001151518"/>
    </source>
</evidence>
<organism evidence="2 3">
    <name type="scientific">Coemansia spiralis</name>
    <dbReference type="NCBI Taxonomy" id="417178"/>
    <lineage>
        <taxon>Eukaryota</taxon>
        <taxon>Fungi</taxon>
        <taxon>Fungi incertae sedis</taxon>
        <taxon>Zoopagomycota</taxon>
        <taxon>Kickxellomycotina</taxon>
        <taxon>Kickxellomycetes</taxon>
        <taxon>Kickxellales</taxon>
        <taxon>Kickxellaceae</taxon>
        <taxon>Coemansia</taxon>
    </lineage>
</organism>
<dbReference type="InterPro" id="IPR050910">
    <property type="entry name" value="JMJD6_ArgDemeth/LysHydrox"/>
</dbReference>
<dbReference type="Pfam" id="PF13621">
    <property type="entry name" value="Cupin_8"/>
    <property type="match status" value="1"/>
</dbReference>
<dbReference type="GO" id="GO:0043565">
    <property type="term" value="F:sequence-specific DNA binding"/>
    <property type="evidence" value="ECO:0007669"/>
    <property type="project" value="TreeGrafter"/>
</dbReference>
<sequence>MDIDRIERRDHISVAEFVRNFLQPGIPVVLGSALTEHWQARHDWVVDGKPNFARICELYGSAIVPVAHCNTPYFNDQKRTEMPLCKFLDLWQRSPEEQLYCKDFHFTKHGPPDYIAYTPLPHVSDDWLNLFYDLHPELEDNYRFCYLGGNGTWTPFHQDVYRSYSWSANICGEKKWVLVPPGQDHLFTDGTGQTVYNLFDYDDAKFPRLGELKAIEIVQRAGEVVFVPSGWWHQVRNTSDTISINHNWANEYNLPVLYSHLRHSIEAVHHALRDIPRDEEFASIAQVVLRSDSGMDYRWFFAFVSTLASEYISALHSNQSIRESSLSTFDSYFTSPQTIRFALSRISMTLDLLLQDDVSSTIDGLVEQIDALKARLDETIRPEK</sequence>
<dbReference type="GO" id="GO:0045905">
    <property type="term" value="P:positive regulation of translational termination"/>
    <property type="evidence" value="ECO:0007669"/>
    <property type="project" value="TreeGrafter"/>
</dbReference>
<dbReference type="PANTHER" id="PTHR12480">
    <property type="entry name" value="ARGININE DEMETHYLASE AND LYSYL-HYDROXYLASE JMJD"/>
    <property type="match status" value="1"/>
</dbReference>
<dbReference type="OrthoDB" id="424465at2759"/>
<comment type="caution">
    <text evidence="2">The sequence shown here is derived from an EMBL/GenBank/DDBJ whole genome shotgun (WGS) entry which is preliminary data.</text>
</comment>
<evidence type="ECO:0000259" key="1">
    <source>
        <dbReference type="PROSITE" id="PS51184"/>
    </source>
</evidence>
<dbReference type="InterPro" id="IPR003347">
    <property type="entry name" value="JmjC_dom"/>
</dbReference>
<dbReference type="EMBL" id="JANBTW010000017">
    <property type="protein sequence ID" value="KAJ2678864.1"/>
    <property type="molecule type" value="Genomic_DNA"/>
</dbReference>
<dbReference type="SUPFAM" id="SSF51197">
    <property type="entry name" value="Clavaminate synthase-like"/>
    <property type="match status" value="1"/>
</dbReference>
<dbReference type="GO" id="GO:0016706">
    <property type="term" value="F:2-oxoglutarate-dependent dioxygenase activity"/>
    <property type="evidence" value="ECO:0007669"/>
    <property type="project" value="TreeGrafter"/>
</dbReference>
<dbReference type="InterPro" id="IPR041667">
    <property type="entry name" value="Cupin_8"/>
</dbReference>